<dbReference type="STRING" id="1081102.A0A167YWJ5"/>
<dbReference type="OrthoDB" id="409956at2759"/>
<feature type="binding site" evidence="6">
    <location>
        <begin position="44"/>
        <end position="45"/>
    </location>
    <ligand>
        <name>FAD</name>
        <dbReference type="ChEBI" id="CHEBI:57692"/>
    </ligand>
</feature>
<dbReference type="GO" id="GO:0005737">
    <property type="term" value="C:cytoplasm"/>
    <property type="evidence" value="ECO:0007669"/>
    <property type="project" value="TreeGrafter"/>
</dbReference>
<evidence type="ECO:0000256" key="5">
    <source>
        <dbReference type="ARBA" id="ARBA00023002"/>
    </source>
</evidence>
<protein>
    <submittedName>
        <fullName evidence="8">D-amino acid oxidase</fullName>
    </submittedName>
</protein>
<dbReference type="InterPro" id="IPR006181">
    <property type="entry name" value="D-amino_acid_oxidase_CS"/>
</dbReference>
<accession>A0A167YWJ5</accession>
<keyword evidence="9" id="KW-1185">Reference proteome</keyword>
<name>A0A167YWJ5_9HYPO</name>
<dbReference type="EMBL" id="AZHD01000002">
    <property type="protein sequence ID" value="OAA66779.1"/>
    <property type="molecule type" value="Genomic_DNA"/>
</dbReference>
<dbReference type="PIRSF" id="PIRSF000189">
    <property type="entry name" value="D-aa_oxidase"/>
    <property type="match status" value="1"/>
</dbReference>
<dbReference type="Pfam" id="PF01266">
    <property type="entry name" value="DAO"/>
    <property type="match status" value="1"/>
</dbReference>
<dbReference type="Gene3D" id="3.30.9.10">
    <property type="entry name" value="D-Amino Acid Oxidase, subunit A, domain 2"/>
    <property type="match status" value="1"/>
</dbReference>
<dbReference type="SUPFAM" id="SSF54373">
    <property type="entry name" value="FAD-linked reductases, C-terminal domain"/>
    <property type="match status" value="1"/>
</dbReference>
<keyword evidence="5" id="KW-0560">Oxidoreductase</keyword>
<dbReference type="InterPro" id="IPR006076">
    <property type="entry name" value="FAD-dep_OxRdtase"/>
</dbReference>
<comment type="cofactor">
    <cofactor evidence="1 6">
        <name>FAD</name>
        <dbReference type="ChEBI" id="CHEBI:57692"/>
    </cofactor>
</comment>
<feature type="binding site" evidence="6">
    <location>
        <position position="362"/>
    </location>
    <ligand>
        <name>D-dopa</name>
        <dbReference type="ChEBI" id="CHEBI:149689"/>
    </ligand>
</feature>
<evidence type="ECO:0000259" key="7">
    <source>
        <dbReference type="Pfam" id="PF01266"/>
    </source>
</evidence>
<dbReference type="GO" id="GO:0003884">
    <property type="term" value="F:D-amino-acid oxidase activity"/>
    <property type="evidence" value="ECO:0007669"/>
    <property type="project" value="InterPro"/>
</dbReference>
<proteinExistence type="inferred from homology"/>
<dbReference type="PANTHER" id="PTHR11530:SF16">
    <property type="entry name" value="D-AMINO ACID OXIDASE (AFU_ORTHOLOGUE AFUA_5G11290)"/>
    <property type="match status" value="1"/>
</dbReference>
<comment type="caution">
    <text evidence="8">The sequence shown here is derived from an EMBL/GenBank/DDBJ whole genome shotgun (WGS) entry which is preliminary data.</text>
</comment>
<dbReference type="GO" id="GO:0019478">
    <property type="term" value="P:D-amino acid catabolic process"/>
    <property type="evidence" value="ECO:0007669"/>
    <property type="project" value="TreeGrafter"/>
</dbReference>
<evidence type="ECO:0000256" key="2">
    <source>
        <dbReference type="ARBA" id="ARBA00006730"/>
    </source>
</evidence>
<dbReference type="AlphaFoldDB" id="A0A167YWJ5"/>
<dbReference type="InterPro" id="IPR023209">
    <property type="entry name" value="DAO"/>
</dbReference>
<sequence length="399" mass="42779">MPNIVVVGAGVAGLTSALLLSRNKNNHVAVVARHMPGDYDIEYTSPWAGADVLPMNPASESRWERRTWPELKRLATDVPEAGIHFQKTRVLRRETQSAGAPAPVRVSHAISEKDPWYRTLFDDYRVLGPAEVPQGYASGAEFTSACINPMLYLPWLVGECRKQGVVFRRAVLRHIAEAASYGGLRVAADGTTERPETGTATATPPPIVVNCTGVLACRLGGVMDAAVQPARGQTVVVRNELTPMLAVDRTGDDAHPDESLYNMMRASGGGTVIGGTYQLGNWAATPDPNTTTRLLARMVATHPQLQGRSVADLDVIRIGVGLRPYRAGGVRLVAERMTGPAGTGTDDDDDGFWVVHNYGHAGWGYQGSYGCAERVVELVEAVVTGRATSEPLGSSKSKL</sequence>
<dbReference type="SUPFAM" id="SSF51971">
    <property type="entry name" value="Nucleotide-binding domain"/>
    <property type="match status" value="1"/>
</dbReference>
<evidence type="ECO:0000256" key="1">
    <source>
        <dbReference type="ARBA" id="ARBA00001974"/>
    </source>
</evidence>
<dbReference type="PROSITE" id="PS00677">
    <property type="entry name" value="DAO"/>
    <property type="match status" value="1"/>
</dbReference>
<dbReference type="Proteomes" id="UP000076874">
    <property type="component" value="Unassembled WGS sequence"/>
</dbReference>
<dbReference type="Gene3D" id="3.40.50.720">
    <property type="entry name" value="NAD(P)-binding Rossmann-like Domain"/>
    <property type="match status" value="1"/>
</dbReference>
<dbReference type="GO" id="GO:0071949">
    <property type="term" value="F:FAD binding"/>
    <property type="evidence" value="ECO:0007669"/>
    <property type="project" value="InterPro"/>
</dbReference>
<evidence type="ECO:0000256" key="6">
    <source>
        <dbReference type="PIRSR" id="PIRSR000189-1"/>
    </source>
</evidence>
<gene>
    <name evidence="8" type="ORF">SPI_01355</name>
</gene>
<organism evidence="8 9">
    <name type="scientific">Niveomyces insectorum RCEF 264</name>
    <dbReference type="NCBI Taxonomy" id="1081102"/>
    <lineage>
        <taxon>Eukaryota</taxon>
        <taxon>Fungi</taxon>
        <taxon>Dikarya</taxon>
        <taxon>Ascomycota</taxon>
        <taxon>Pezizomycotina</taxon>
        <taxon>Sordariomycetes</taxon>
        <taxon>Hypocreomycetidae</taxon>
        <taxon>Hypocreales</taxon>
        <taxon>Cordycipitaceae</taxon>
        <taxon>Niveomyces</taxon>
    </lineage>
</organism>
<evidence type="ECO:0000313" key="8">
    <source>
        <dbReference type="EMBL" id="OAA66779.1"/>
    </source>
</evidence>
<comment type="similarity">
    <text evidence="2">Belongs to the DAMOX/DASOX family.</text>
</comment>
<keyword evidence="4 6" id="KW-0274">FAD</keyword>
<dbReference type="PANTHER" id="PTHR11530">
    <property type="entry name" value="D-AMINO ACID OXIDASE"/>
    <property type="match status" value="1"/>
</dbReference>
<evidence type="ECO:0000313" key="9">
    <source>
        <dbReference type="Proteomes" id="UP000076874"/>
    </source>
</evidence>
<reference evidence="8 9" key="1">
    <citation type="journal article" date="2016" name="Genome Biol. Evol.">
        <title>Divergent and convergent evolution of fungal pathogenicity.</title>
        <authorList>
            <person name="Shang Y."/>
            <person name="Xiao G."/>
            <person name="Zheng P."/>
            <person name="Cen K."/>
            <person name="Zhan S."/>
            <person name="Wang C."/>
        </authorList>
    </citation>
    <scope>NUCLEOTIDE SEQUENCE [LARGE SCALE GENOMIC DNA]</scope>
    <source>
        <strain evidence="8 9">RCEF 264</strain>
    </source>
</reference>
<feature type="binding site" evidence="6">
    <location>
        <position position="212"/>
    </location>
    <ligand>
        <name>FAD</name>
        <dbReference type="ChEBI" id="CHEBI:57692"/>
    </ligand>
</feature>
<feature type="binding site" evidence="6">
    <location>
        <position position="323"/>
    </location>
    <ligand>
        <name>D-dopa</name>
        <dbReference type="ChEBI" id="CHEBI:149689"/>
    </ligand>
</feature>
<feature type="domain" description="FAD dependent oxidoreductase" evidence="7">
    <location>
        <begin position="4"/>
        <end position="378"/>
    </location>
</feature>
<evidence type="ECO:0000256" key="3">
    <source>
        <dbReference type="ARBA" id="ARBA00022630"/>
    </source>
</evidence>
<keyword evidence="3" id="KW-0285">Flavoprotein</keyword>
<evidence type="ECO:0000256" key="4">
    <source>
        <dbReference type="ARBA" id="ARBA00022827"/>
    </source>
</evidence>